<comment type="caution">
    <text evidence="1">The sequence shown here is derived from an EMBL/GenBank/DDBJ whole genome shotgun (WGS) entry which is preliminary data.</text>
</comment>
<gene>
    <name evidence="1" type="ORF">F5878DRAFT_722828</name>
</gene>
<evidence type="ECO:0000313" key="2">
    <source>
        <dbReference type="Proteomes" id="UP001163846"/>
    </source>
</evidence>
<reference evidence="1" key="1">
    <citation type="submission" date="2022-08" db="EMBL/GenBank/DDBJ databases">
        <authorList>
            <consortium name="DOE Joint Genome Institute"/>
            <person name="Min B."/>
            <person name="Riley R."/>
            <person name="Sierra-Patev S."/>
            <person name="Naranjo-Ortiz M."/>
            <person name="Looney B."/>
            <person name="Konkel Z."/>
            <person name="Slot J.C."/>
            <person name="Sakamoto Y."/>
            <person name="Steenwyk J.L."/>
            <person name="Rokas A."/>
            <person name="Carro J."/>
            <person name="Camarero S."/>
            <person name="Ferreira P."/>
            <person name="Molpeceres G."/>
            <person name="Ruiz-Duenas F.J."/>
            <person name="Serrano A."/>
            <person name="Henrissat B."/>
            <person name="Drula E."/>
            <person name="Hughes K.W."/>
            <person name="Mata J.L."/>
            <person name="Ishikawa N.K."/>
            <person name="Vargas-Isla R."/>
            <person name="Ushijima S."/>
            <person name="Smith C.A."/>
            <person name="Ahrendt S."/>
            <person name="Andreopoulos W."/>
            <person name="He G."/>
            <person name="Labutti K."/>
            <person name="Lipzen A."/>
            <person name="Ng V."/>
            <person name="Sandor L."/>
            <person name="Barry K."/>
            <person name="Martinez A.T."/>
            <person name="Xiao Y."/>
            <person name="Gibbons J.G."/>
            <person name="Terashima K."/>
            <person name="Hibbett D.S."/>
            <person name="Grigoriev I.V."/>
        </authorList>
    </citation>
    <scope>NUCLEOTIDE SEQUENCE</scope>
    <source>
        <strain evidence="1">TFB9207</strain>
    </source>
</reference>
<protein>
    <recommendedName>
        <fullName evidence="3">F-box domain-containing protein</fullName>
    </recommendedName>
</protein>
<evidence type="ECO:0000313" key="1">
    <source>
        <dbReference type="EMBL" id="KAJ3841669.1"/>
    </source>
</evidence>
<dbReference type="Proteomes" id="UP001163846">
    <property type="component" value="Unassembled WGS sequence"/>
</dbReference>
<name>A0AA38PEZ3_9AGAR</name>
<evidence type="ECO:0008006" key="3">
    <source>
        <dbReference type="Google" id="ProtNLM"/>
    </source>
</evidence>
<proteinExistence type="predicted"/>
<keyword evidence="2" id="KW-1185">Reference proteome</keyword>
<sequence length="345" mass="39254">MCLHPLLPNELLLYIIEYIAYTPQLPWAPDLGDLGLNSSFHRPSPELLALSAANWQLRRACLSFLFERIRIRHDGDAKKLENHLAICAKITKYYFFTQTALHSLTNVCRIFALVCSRQLTRVGVQIVFRIFPQLEQLLDVKLVGACWKTPIDLNAVRIFSVHPTITPVLADGIPHVILNAGLCRAKSIGQEWHVKEFTLRINPSHSLIEILSLLASSFPKLEILSLELESDLGKYHISGLCSAFAQFPSLRVVYVEDILYRLPFGSEVQNLISQGVDHVQVHAKRELLAFTSCLAKQVRTLESVYILDGGYDHDDDGIDIQLWWFKGWLHVLDSDRRDISETFVQ</sequence>
<accession>A0AA38PEZ3</accession>
<dbReference type="EMBL" id="MU806032">
    <property type="protein sequence ID" value="KAJ3841669.1"/>
    <property type="molecule type" value="Genomic_DNA"/>
</dbReference>
<organism evidence="1 2">
    <name type="scientific">Lentinula raphanica</name>
    <dbReference type="NCBI Taxonomy" id="153919"/>
    <lineage>
        <taxon>Eukaryota</taxon>
        <taxon>Fungi</taxon>
        <taxon>Dikarya</taxon>
        <taxon>Basidiomycota</taxon>
        <taxon>Agaricomycotina</taxon>
        <taxon>Agaricomycetes</taxon>
        <taxon>Agaricomycetidae</taxon>
        <taxon>Agaricales</taxon>
        <taxon>Marasmiineae</taxon>
        <taxon>Omphalotaceae</taxon>
        <taxon>Lentinula</taxon>
    </lineage>
</organism>
<dbReference type="AlphaFoldDB" id="A0AA38PEZ3"/>